<evidence type="ECO:0000313" key="2">
    <source>
        <dbReference type="EMBL" id="CRG52101.1"/>
    </source>
</evidence>
<evidence type="ECO:0000256" key="1">
    <source>
        <dbReference type="SAM" id="Phobius"/>
    </source>
</evidence>
<dbReference type="RefSeq" id="WP_260833699.1">
    <property type="nucleotide sequence ID" value="NZ_CVMG01000038.1"/>
</dbReference>
<name>A0ABM9TJ89_9GAMM</name>
<dbReference type="EMBL" id="CVMG01000038">
    <property type="protein sequence ID" value="CRG52101.1"/>
    <property type="molecule type" value="Genomic_DNA"/>
</dbReference>
<proteinExistence type="predicted"/>
<reference evidence="2 3" key="1">
    <citation type="submission" date="2015-03" db="EMBL/GenBank/DDBJ databases">
        <authorList>
            <consortium name="Pathogen Informatics"/>
            <person name="Murphy D."/>
        </authorList>
    </citation>
    <scope>NUCLEOTIDE SEQUENCE [LARGE SCALE GENOMIC DNA]</scope>
    <source>
        <strain evidence="2 3">WP-931201</strain>
    </source>
</reference>
<keyword evidence="1" id="KW-1133">Transmembrane helix</keyword>
<protein>
    <submittedName>
        <fullName evidence="2">ExuT transport protein</fullName>
    </submittedName>
</protein>
<feature type="transmembrane region" description="Helical" evidence="1">
    <location>
        <begin position="6"/>
        <end position="25"/>
    </location>
</feature>
<sequence length="46" mass="5010">MGFSPLFAALAVFDLLAVVVIWTVLQDRTADEPTNDPVQRPPVGQN</sequence>
<dbReference type="Proteomes" id="UP000047420">
    <property type="component" value="Unassembled WGS sequence"/>
</dbReference>
<evidence type="ECO:0000313" key="3">
    <source>
        <dbReference type="Proteomes" id="UP000047420"/>
    </source>
</evidence>
<accession>A0ABM9TJ89</accession>
<keyword evidence="1" id="KW-0812">Transmembrane</keyword>
<keyword evidence="3" id="KW-1185">Reference proteome</keyword>
<organism evidence="2 3">
    <name type="scientific">Yersinia wautersii</name>
    <dbReference type="NCBI Taxonomy" id="1341643"/>
    <lineage>
        <taxon>Bacteria</taxon>
        <taxon>Pseudomonadati</taxon>
        <taxon>Pseudomonadota</taxon>
        <taxon>Gammaproteobacteria</taxon>
        <taxon>Enterobacterales</taxon>
        <taxon>Yersiniaceae</taxon>
        <taxon>Yersinia</taxon>
    </lineage>
</organism>
<keyword evidence="1" id="KW-0472">Membrane</keyword>
<gene>
    <name evidence="2" type="primary">exuT_2</name>
    <name evidence="2" type="ORF">ERS008478_03752</name>
</gene>
<comment type="caution">
    <text evidence="2">The sequence shown here is derived from an EMBL/GenBank/DDBJ whole genome shotgun (WGS) entry which is preliminary data.</text>
</comment>